<dbReference type="RefSeq" id="WP_108740418.1">
    <property type="nucleotide sequence ID" value="NZ_CP020918.1"/>
</dbReference>
<dbReference type="InterPro" id="IPR028098">
    <property type="entry name" value="Glyco_trans_4-like_N"/>
</dbReference>
<dbReference type="EMBL" id="CP020918">
    <property type="protein sequence ID" value="AWG21480.1"/>
    <property type="molecule type" value="Genomic_DNA"/>
</dbReference>
<dbReference type="AlphaFoldDB" id="A0A2S1LCJ0"/>
<dbReference type="PROSITE" id="PS51257">
    <property type="entry name" value="PROKAR_LIPOPROTEIN"/>
    <property type="match status" value="1"/>
</dbReference>
<feature type="domain" description="Glycosyltransferase subfamily 4-like N-terminal" evidence="2">
    <location>
        <begin position="13"/>
        <end position="161"/>
    </location>
</feature>
<keyword evidence="4" id="KW-1185">Reference proteome</keyword>
<dbReference type="GO" id="GO:0016757">
    <property type="term" value="F:glycosyltransferase activity"/>
    <property type="evidence" value="ECO:0007669"/>
    <property type="project" value="InterPro"/>
</dbReference>
<dbReference type="OrthoDB" id="823685at2"/>
<dbReference type="Gene3D" id="3.40.50.2000">
    <property type="entry name" value="Glycogen Phosphorylase B"/>
    <property type="match status" value="2"/>
</dbReference>
<reference evidence="3 4" key="1">
    <citation type="submission" date="2017-04" db="EMBL/GenBank/DDBJ databases">
        <title>Compelte genome sequence of WV33.</title>
        <authorList>
            <person name="Lee P.C."/>
        </authorList>
    </citation>
    <scope>NUCLEOTIDE SEQUENCE [LARGE SCALE GENOMIC DNA]</scope>
    <source>
        <strain evidence="3 4">WV33</strain>
    </source>
</reference>
<organism evidence="3 4">
    <name type="scientific">Flavobacterium faecale</name>
    <dbReference type="NCBI Taxonomy" id="1355330"/>
    <lineage>
        <taxon>Bacteria</taxon>
        <taxon>Pseudomonadati</taxon>
        <taxon>Bacteroidota</taxon>
        <taxon>Flavobacteriia</taxon>
        <taxon>Flavobacteriales</taxon>
        <taxon>Flavobacteriaceae</taxon>
        <taxon>Flavobacterium</taxon>
    </lineage>
</organism>
<protein>
    <submittedName>
        <fullName evidence="3">Glycosyl transferase</fullName>
    </submittedName>
</protein>
<dbReference type="Proteomes" id="UP000244527">
    <property type="component" value="Chromosome"/>
</dbReference>
<dbReference type="InterPro" id="IPR001296">
    <property type="entry name" value="Glyco_trans_1"/>
</dbReference>
<dbReference type="CDD" id="cd03811">
    <property type="entry name" value="GT4_GT28_WabH-like"/>
    <property type="match status" value="1"/>
</dbReference>
<evidence type="ECO:0000259" key="2">
    <source>
        <dbReference type="Pfam" id="PF13439"/>
    </source>
</evidence>
<feature type="domain" description="Glycosyl transferase family 1" evidence="1">
    <location>
        <begin position="176"/>
        <end position="330"/>
    </location>
</feature>
<dbReference type="Pfam" id="PF00534">
    <property type="entry name" value="Glycos_transf_1"/>
    <property type="match status" value="1"/>
</dbReference>
<proteinExistence type="predicted"/>
<dbReference type="PANTHER" id="PTHR12526">
    <property type="entry name" value="GLYCOSYLTRANSFERASE"/>
    <property type="match status" value="1"/>
</dbReference>
<evidence type="ECO:0000313" key="3">
    <source>
        <dbReference type="EMBL" id="AWG21480.1"/>
    </source>
</evidence>
<accession>A0A2S1LCJ0</accession>
<name>A0A2S1LCJ0_9FLAO</name>
<dbReference type="SUPFAM" id="SSF53756">
    <property type="entry name" value="UDP-Glycosyltransferase/glycogen phosphorylase"/>
    <property type="match status" value="1"/>
</dbReference>
<dbReference type="PANTHER" id="PTHR12526:SF630">
    <property type="entry name" value="GLYCOSYLTRANSFERASE"/>
    <property type="match status" value="1"/>
</dbReference>
<gene>
    <name evidence="3" type="ORF">FFWV33_07990</name>
</gene>
<keyword evidence="3" id="KW-0808">Transferase</keyword>
<dbReference type="Pfam" id="PF13439">
    <property type="entry name" value="Glyco_transf_4"/>
    <property type="match status" value="1"/>
</dbReference>
<sequence>MRILQLIDSLEAGGAERMAVNYGNALASCIDFSAVVSTRAEGPLKAALLPTTHYFFLNKKRALDPKAIWKLRQIVKRHKVEMVHAHSTSIVTAFLLKLFCPSIKLIWHDHYGDSNFLNKRDKGLFRMILPFFNGIISVNHDLKKWAIDQLHFANTVYIPNFPAVDLETTAAIRLEGEANKRIVCLANLRPQKNHFLLLEVALLVRQSHPDWTFHLIGKDFDDDYSFRIKAKIKALDLEQTIFLYGTQNAVQEILAQANIGILTSASEGLPVALLEYGLAKLAVVTTAVGEIPSIITEDTNGFLVLNQEATEFYEKLKQLIESTQLQNKFGLALNKTIKESYSQESALDVYMPWVQKIVK</sequence>
<evidence type="ECO:0000259" key="1">
    <source>
        <dbReference type="Pfam" id="PF00534"/>
    </source>
</evidence>
<evidence type="ECO:0000313" key="4">
    <source>
        <dbReference type="Proteomes" id="UP000244527"/>
    </source>
</evidence>
<dbReference type="KEGG" id="ffa:FFWV33_07990"/>